<sequence length="78" mass="8949">MPLENRQQETFVYGASIPDHRQTQHTVLINKYLYPPMTTAFPGPSQHQNALNKQWHTVDEHGLVEAFQKDASAVKTEM</sequence>
<dbReference type="Proteomes" id="UP000094526">
    <property type="component" value="Unassembled WGS sequence"/>
</dbReference>
<gene>
    <name evidence="1" type="ORF">CLCR_09364</name>
</gene>
<dbReference type="AlphaFoldDB" id="A0A1C1CRT1"/>
<protein>
    <submittedName>
        <fullName evidence="1">Uncharacterized protein</fullName>
    </submittedName>
</protein>
<dbReference type="VEuPathDB" id="FungiDB:CLCR_09364"/>
<accession>A0A1C1CRT1</accession>
<comment type="caution">
    <text evidence="1">The sequence shown here is derived from an EMBL/GenBank/DDBJ whole genome shotgun (WGS) entry which is preliminary data.</text>
</comment>
<reference evidence="2" key="1">
    <citation type="submission" date="2015-07" db="EMBL/GenBank/DDBJ databases">
        <authorList>
            <person name="Teixeira M.M."/>
            <person name="Souza R.C."/>
            <person name="Almeida L.G."/>
            <person name="Vicente V.A."/>
            <person name="de Hoog S."/>
            <person name="Bocca A.L."/>
            <person name="de Almeida S.R."/>
            <person name="Vasconcelos A.T."/>
            <person name="Felipe M.S."/>
        </authorList>
    </citation>
    <scope>NUCLEOTIDE SEQUENCE [LARGE SCALE GENOMIC DNA]</scope>
    <source>
        <strain evidence="2">KSF</strain>
    </source>
</reference>
<keyword evidence="2" id="KW-1185">Reference proteome</keyword>
<evidence type="ECO:0000313" key="1">
    <source>
        <dbReference type="EMBL" id="OCT51209.1"/>
    </source>
</evidence>
<name>A0A1C1CRT1_9EURO</name>
<proteinExistence type="predicted"/>
<evidence type="ECO:0000313" key="2">
    <source>
        <dbReference type="Proteomes" id="UP000094526"/>
    </source>
</evidence>
<dbReference type="EMBL" id="LGRB01000009">
    <property type="protein sequence ID" value="OCT51209.1"/>
    <property type="molecule type" value="Genomic_DNA"/>
</dbReference>
<organism evidence="1 2">
    <name type="scientific">Cladophialophora carrionii</name>
    <dbReference type="NCBI Taxonomy" id="86049"/>
    <lineage>
        <taxon>Eukaryota</taxon>
        <taxon>Fungi</taxon>
        <taxon>Dikarya</taxon>
        <taxon>Ascomycota</taxon>
        <taxon>Pezizomycotina</taxon>
        <taxon>Eurotiomycetes</taxon>
        <taxon>Chaetothyriomycetidae</taxon>
        <taxon>Chaetothyriales</taxon>
        <taxon>Herpotrichiellaceae</taxon>
        <taxon>Cladophialophora</taxon>
    </lineage>
</organism>